<evidence type="ECO:0000313" key="6">
    <source>
        <dbReference type="Proteomes" id="UP000198510"/>
    </source>
</evidence>
<keyword evidence="3" id="KW-0949">S-adenosyl-L-methionine</keyword>
<dbReference type="InterPro" id="IPR029063">
    <property type="entry name" value="SAM-dependent_MTases_sf"/>
</dbReference>
<dbReference type="SUPFAM" id="SSF53335">
    <property type="entry name" value="S-adenosyl-L-methionine-dependent methyltransferases"/>
    <property type="match status" value="1"/>
</dbReference>
<keyword evidence="2 5" id="KW-0808">Transferase</keyword>
<dbReference type="PANTHER" id="PTHR43464:SF19">
    <property type="entry name" value="UBIQUINONE BIOSYNTHESIS O-METHYLTRANSFERASE, MITOCHONDRIAL"/>
    <property type="match status" value="1"/>
</dbReference>
<gene>
    <name evidence="5" type="ORF">SAMN05421823_101312</name>
</gene>
<accession>A0A1G8XAR8</accession>
<organism evidence="5 6">
    <name type="scientific">Catalinimonas alkaloidigena</name>
    <dbReference type="NCBI Taxonomy" id="1075417"/>
    <lineage>
        <taxon>Bacteria</taxon>
        <taxon>Pseudomonadati</taxon>
        <taxon>Bacteroidota</taxon>
        <taxon>Cytophagia</taxon>
        <taxon>Cytophagales</taxon>
        <taxon>Catalimonadaceae</taxon>
        <taxon>Catalinimonas</taxon>
    </lineage>
</organism>
<evidence type="ECO:0000256" key="1">
    <source>
        <dbReference type="ARBA" id="ARBA00022603"/>
    </source>
</evidence>
<dbReference type="Proteomes" id="UP000198510">
    <property type="component" value="Unassembled WGS sequence"/>
</dbReference>
<dbReference type="OrthoDB" id="836632at2"/>
<evidence type="ECO:0000313" key="5">
    <source>
        <dbReference type="EMBL" id="SDJ87514.1"/>
    </source>
</evidence>
<sequence>MTGNFDRIAPWYDGLAALVFGNRLRRAQAQFLHYIPPHSRVLVLGGGSGWLLEQVLRLHPAVSVVYLEASHAMLEAARQRTQPLAHQRVEFRQGTETDLHPQETFDVVLTFFVLDLFTNQALPTAMLRLYQALRPGGHWLFTDFDWPERRPAFWWEQGLIWGMYRFFGVVSEVCARQLPPYRAAFEALPLQCRASVQRGLLHSAVWQKVPAAIPS</sequence>
<dbReference type="CDD" id="cd02440">
    <property type="entry name" value="AdoMet_MTases"/>
    <property type="match status" value="1"/>
</dbReference>
<dbReference type="STRING" id="1075417.SAMN05421823_101312"/>
<proteinExistence type="predicted"/>
<keyword evidence="6" id="KW-1185">Reference proteome</keyword>
<dbReference type="InterPro" id="IPR041698">
    <property type="entry name" value="Methyltransf_25"/>
</dbReference>
<dbReference type="RefSeq" id="WP_089678219.1">
    <property type="nucleotide sequence ID" value="NZ_FNFO01000001.1"/>
</dbReference>
<evidence type="ECO:0000259" key="4">
    <source>
        <dbReference type="Pfam" id="PF13649"/>
    </source>
</evidence>
<dbReference type="PANTHER" id="PTHR43464">
    <property type="entry name" value="METHYLTRANSFERASE"/>
    <property type="match status" value="1"/>
</dbReference>
<reference evidence="5 6" key="1">
    <citation type="submission" date="2016-10" db="EMBL/GenBank/DDBJ databases">
        <authorList>
            <person name="de Groot N.N."/>
        </authorList>
    </citation>
    <scope>NUCLEOTIDE SEQUENCE [LARGE SCALE GENOMIC DNA]</scope>
    <source>
        <strain evidence="5 6">DSM 25186</strain>
    </source>
</reference>
<feature type="domain" description="Methyltransferase" evidence="4">
    <location>
        <begin position="41"/>
        <end position="137"/>
    </location>
</feature>
<evidence type="ECO:0000256" key="3">
    <source>
        <dbReference type="ARBA" id="ARBA00022691"/>
    </source>
</evidence>
<dbReference type="Gene3D" id="3.40.50.150">
    <property type="entry name" value="Vaccinia Virus protein VP39"/>
    <property type="match status" value="1"/>
</dbReference>
<protein>
    <submittedName>
        <fullName evidence="5">Methyltransferase domain-containing protein</fullName>
    </submittedName>
</protein>
<dbReference type="GO" id="GO:0032259">
    <property type="term" value="P:methylation"/>
    <property type="evidence" value="ECO:0007669"/>
    <property type="project" value="UniProtKB-KW"/>
</dbReference>
<keyword evidence="1 5" id="KW-0489">Methyltransferase</keyword>
<dbReference type="EMBL" id="FNFO01000001">
    <property type="protein sequence ID" value="SDJ87514.1"/>
    <property type="molecule type" value="Genomic_DNA"/>
</dbReference>
<evidence type="ECO:0000256" key="2">
    <source>
        <dbReference type="ARBA" id="ARBA00022679"/>
    </source>
</evidence>
<dbReference type="GO" id="GO:0008168">
    <property type="term" value="F:methyltransferase activity"/>
    <property type="evidence" value="ECO:0007669"/>
    <property type="project" value="UniProtKB-KW"/>
</dbReference>
<name>A0A1G8XAR8_9BACT</name>
<dbReference type="AlphaFoldDB" id="A0A1G8XAR8"/>
<dbReference type="Pfam" id="PF13649">
    <property type="entry name" value="Methyltransf_25"/>
    <property type="match status" value="1"/>
</dbReference>